<sequence length="231" mass="26284">ILNDWDYIEDKESAAALIFHTVLDELLHNIYEDELAMIDDKAFDALVHFSMLPYRNIHWVLAEGQSSWVDDVTTPDHIETRTDIVSKSFSNAVKRIELGVGINPAVWSWGSVHTLTHPHPLGKINILDKLFGFNVGSFKTGGSTMTVNKGEYEVLKEFDQSVGASFRRIVDLKNMNNTQFVIPTGQSGQPNSPHYDDQAALYNAGKYRTTRFDEDYIRNNKQFRHLVLLPD</sequence>
<accession>A0A383DTD9</accession>
<dbReference type="PANTHER" id="PTHR34218">
    <property type="entry name" value="PEPTIDASE S45 PENICILLIN AMIDASE"/>
    <property type="match status" value="1"/>
</dbReference>
<dbReference type="InterPro" id="IPR002692">
    <property type="entry name" value="S45"/>
</dbReference>
<evidence type="ECO:0008006" key="2">
    <source>
        <dbReference type="Google" id="ProtNLM"/>
    </source>
</evidence>
<dbReference type="AlphaFoldDB" id="A0A383DTD9"/>
<dbReference type="SUPFAM" id="SSF56235">
    <property type="entry name" value="N-terminal nucleophile aminohydrolases (Ntn hydrolases)"/>
    <property type="match status" value="1"/>
</dbReference>
<name>A0A383DTD9_9ZZZZ</name>
<dbReference type="PANTHER" id="PTHR34218:SF5">
    <property type="entry name" value="PENICILLIN ACYLASE FAMILY PROTEIN"/>
    <property type="match status" value="1"/>
</dbReference>
<dbReference type="Pfam" id="PF01804">
    <property type="entry name" value="Penicil_amidase"/>
    <property type="match status" value="1"/>
</dbReference>
<dbReference type="GO" id="GO:0016787">
    <property type="term" value="F:hydrolase activity"/>
    <property type="evidence" value="ECO:0007669"/>
    <property type="project" value="InterPro"/>
</dbReference>
<dbReference type="Gene3D" id="3.60.20.10">
    <property type="entry name" value="Glutamine Phosphoribosylpyrophosphate, subunit 1, domain 1"/>
    <property type="match status" value="1"/>
</dbReference>
<dbReference type="InterPro" id="IPR029055">
    <property type="entry name" value="Ntn_hydrolases_N"/>
</dbReference>
<dbReference type="EMBL" id="UINC01219859">
    <property type="protein sequence ID" value="SVE47523.1"/>
    <property type="molecule type" value="Genomic_DNA"/>
</dbReference>
<feature type="non-terminal residue" evidence="1">
    <location>
        <position position="1"/>
    </location>
</feature>
<organism evidence="1">
    <name type="scientific">marine metagenome</name>
    <dbReference type="NCBI Taxonomy" id="408172"/>
    <lineage>
        <taxon>unclassified sequences</taxon>
        <taxon>metagenomes</taxon>
        <taxon>ecological metagenomes</taxon>
    </lineage>
</organism>
<proteinExistence type="predicted"/>
<dbReference type="GO" id="GO:0017000">
    <property type="term" value="P:antibiotic biosynthetic process"/>
    <property type="evidence" value="ECO:0007669"/>
    <property type="project" value="InterPro"/>
</dbReference>
<protein>
    <recommendedName>
        <fullName evidence="2">Penicillin acylase family protein</fullName>
    </recommendedName>
</protein>
<gene>
    <name evidence="1" type="ORF">METZ01_LOCUS500377</name>
</gene>
<evidence type="ECO:0000313" key="1">
    <source>
        <dbReference type="EMBL" id="SVE47523.1"/>
    </source>
</evidence>
<reference evidence="1" key="1">
    <citation type="submission" date="2018-05" db="EMBL/GenBank/DDBJ databases">
        <authorList>
            <person name="Lanie J.A."/>
            <person name="Ng W.-L."/>
            <person name="Kazmierczak K.M."/>
            <person name="Andrzejewski T.M."/>
            <person name="Davidsen T.M."/>
            <person name="Wayne K.J."/>
            <person name="Tettelin H."/>
            <person name="Glass J.I."/>
            <person name="Rusch D."/>
            <person name="Podicherti R."/>
            <person name="Tsui H.-C.T."/>
            <person name="Winkler M.E."/>
        </authorList>
    </citation>
    <scope>NUCLEOTIDE SEQUENCE</scope>
</reference>